<dbReference type="SUPFAM" id="SSF52540">
    <property type="entry name" value="P-loop containing nucleoside triphosphate hydrolases"/>
    <property type="match status" value="1"/>
</dbReference>
<dbReference type="Proteomes" id="UP001589813">
    <property type="component" value="Unassembled WGS sequence"/>
</dbReference>
<sequence>MAAHFFVTGTDTDAGKTYCSTALLRGLLASGVRCAALKPVASGVDAAGHNTDASALAAVTGQTISAVNPICFNLPTAPHLAAQAQGQSLSLQQLDMLLVATAPNQDNNLTLVEGAGGWLLPLNAQEYLADWVIAHQWPVVLVVGVKLGCLNHSLLTVRELRRAGVPLLGYIANVLDPDMHYLAETLQDLCGRLQLPCLATLPFAPQGPTDAQCAELAQAFLNNFRGGS</sequence>
<feature type="binding site" evidence="2">
    <location>
        <position position="52"/>
    </location>
    <ligand>
        <name>Mg(2+)</name>
        <dbReference type="ChEBI" id="CHEBI:18420"/>
    </ligand>
</feature>
<dbReference type="RefSeq" id="WP_377243021.1">
    <property type="nucleotide sequence ID" value="NZ_JBHLXP010000001.1"/>
</dbReference>
<comment type="similarity">
    <text evidence="2">Belongs to the dethiobiotin synthetase family.</text>
</comment>
<keyword evidence="1 2" id="KW-0093">Biotin biosynthesis</keyword>
<dbReference type="EMBL" id="JBHLXP010000001">
    <property type="protein sequence ID" value="MFC0048644.1"/>
    <property type="molecule type" value="Genomic_DNA"/>
</dbReference>
<dbReference type="PIRSF" id="PIRSF006755">
    <property type="entry name" value="DTB_synth"/>
    <property type="match status" value="1"/>
</dbReference>
<dbReference type="Gene3D" id="3.40.50.300">
    <property type="entry name" value="P-loop containing nucleotide triphosphate hydrolases"/>
    <property type="match status" value="1"/>
</dbReference>
<evidence type="ECO:0000256" key="2">
    <source>
        <dbReference type="HAMAP-Rule" id="MF_00336"/>
    </source>
</evidence>
<reference evidence="3 4" key="1">
    <citation type="submission" date="2024-09" db="EMBL/GenBank/DDBJ databases">
        <authorList>
            <person name="Sun Q."/>
            <person name="Mori K."/>
        </authorList>
    </citation>
    <scope>NUCLEOTIDE SEQUENCE [LARGE SCALE GENOMIC DNA]</scope>
    <source>
        <strain evidence="3 4">KCTC 23315</strain>
    </source>
</reference>
<feature type="binding site" evidence="2">
    <location>
        <begin position="13"/>
        <end position="18"/>
    </location>
    <ligand>
        <name>ATP</name>
        <dbReference type="ChEBI" id="CHEBI:30616"/>
    </ligand>
</feature>
<comment type="catalytic activity">
    <reaction evidence="2">
        <text>(7R,8S)-7,8-diammoniononanoate + CO2 + ATP = (4R,5S)-dethiobiotin + ADP + phosphate + 3 H(+)</text>
        <dbReference type="Rhea" id="RHEA:15805"/>
        <dbReference type="ChEBI" id="CHEBI:15378"/>
        <dbReference type="ChEBI" id="CHEBI:16526"/>
        <dbReference type="ChEBI" id="CHEBI:30616"/>
        <dbReference type="ChEBI" id="CHEBI:43474"/>
        <dbReference type="ChEBI" id="CHEBI:149469"/>
        <dbReference type="ChEBI" id="CHEBI:149473"/>
        <dbReference type="ChEBI" id="CHEBI:456216"/>
        <dbReference type="EC" id="6.3.3.3"/>
    </reaction>
</comment>
<dbReference type="InterPro" id="IPR004472">
    <property type="entry name" value="DTB_synth_BioD"/>
</dbReference>
<dbReference type="EC" id="6.3.3.3" evidence="2"/>
<comment type="caution">
    <text evidence="3">The sequence shown here is derived from an EMBL/GenBank/DDBJ whole genome shotgun (WGS) entry which is preliminary data.</text>
</comment>
<feature type="binding site" evidence="2">
    <location>
        <position position="113"/>
    </location>
    <ligand>
        <name>Mg(2+)</name>
        <dbReference type="ChEBI" id="CHEBI:18420"/>
    </ligand>
</feature>
<keyword evidence="2" id="KW-0460">Magnesium</keyword>
<protein>
    <recommendedName>
        <fullName evidence="2">ATP-dependent dethiobiotin synthetase BioD</fullName>
        <ecNumber evidence="2">6.3.3.3</ecNumber>
    </recommendedName>
    <alternativeName>
        <fullName evidence="2">DTB synthetase</fullName>
        <shortName evidence="2">DTBS</shortName>
    </alternativeName>
    <alternativeName>
        <fullName evidence="2">Dethiobiotin synthase</fullName>
    </alternativeName>
</protein>
<dbReference type="Pfam" id="PF13500">
    <property type="entry name" value="AAA_26"/>
    <property type="match status" value="1"/>
</dbReference>
<keyword evidence="4" id="KW-1185">Reference proteome</keyword>
<feature type="binding site" evidence="2">
    <location>
        <position position="17"/>
    </location>
    <ligand>
        <name>Mg(2+)</name>
        <dbReference type="ChEBI" id="CHEBI:18420"/>
    </ligand>
</feature>
<feature type="binding site" evidence="2">
    <location>
        <begin position="113"/>
        <end position="116"/>
    </location>
    <ligand>
        <name>ATP</name>
        <dbReference type="ChEBI" id="CHEBI:30616"/>
    </ligand>
</feature>
<feature type="active site" evidence="2">
    <location>
        <position position="38"/>
    </location>
</feature>
<keyword evidence="2" id="KW-0479">Metal-binding</keyword>
<dbReference type="PANTHER" id="PTHR43210:SF5">
    <property type="entry name" value="DETHIOBIOTIN SYNTHETASE"/>
    <property type="match status" value="1"/>
</dbReference>
<proteinExistence type="inferred from homology"/>
<feature type="binding site" evidence="2">
    <location>
        <position position="42"/>
    </location>
    <ligand>
        <name>substrate</name>
    </ligand>
</feature>
<keyword evidence="2" id="KW-0963">Cytoplasm</keyword>
<dbReference type="GO" id="GO:0004141">
    <property type="term" value="F:dethiobiotin synthase activity"/>
    <property type="evidence" value="ECO:0007669"/>
    <property type="project" value="UniProtKB-EC"/>
</dbReference>
<evidence type="ECO:0000256" key="1">
    <source>
        <dbReference type="ARBA" id="ARBA00022756"/>
    </source>
</evidence>
<dbReference type="InterPro" id="IPR027417">
    <property type="entry name" value="P-loop_NTPase"/>
</dbReference>
<dbReference type="NCBIfam" id="TIGR00347">
    <property type="entry name" value="bioD"/>
    <property type="match status" value="1"/>
</dbReference>
<feature type="binding site" evidence="2">
    <location>
        <position position="52"/>
    </location>
    <ligand>
        <name>ATP</name>
        <dbReference type="ChEBI" id="CHEBI:30616"/>
    </ligand>
</feature>
<comment type="pathway">
    <text evidence="2">Cofactor biosynthesis; biotin biosynthesis; biotin from 7,8-diaminononanoate: step 1/2.</text>
</comment>
<accession>A0ABV6BCP7</accession>
<dbReference type="CDD" id="cd03109">
    <property type="entry name" value="DTBS"/>
    <property type="match status" value="1"/>
</dbReference>
<gene>
    <name evidence="2 3" type="primary">bioD</name>
    <name evidence="3" type="ORF">ACFFJP_10120</name>
</gene>
<comment type="subcellular location">
    <subcellularLocation>
        <location evidence="2">Cytoplasm</location>
    </subcellularLocation>
</comment>
<keyword evidence="2 3" id="KW-0436">Ligase</keyword>
<evidence type="ECO:0000313" key="3">
    <source>
        <dbReference type="EMBL" id="MFC0048644.1"/>
    </source>
</evidence>
<comment type="cofactor">
    <cofactor evidence="2">
        <name>Mg(2+)</name>
        <dbReference type="ChEBI" id="CHEBI:18420"/>
    </cofactor>
</comment>
<comment type="subunit">
    <text evidence="2">Homodimer.</text>
</comment>
<comment type="function">
    <text evidence="2">Catalyzes a mechanistically unusual reaction, the ATP-dependent insertion of CO2 between the N7 and N8 nitrogen atoms of 7,8-diaminopelargonic acid (DAPA, also called 7,8-diammoniononanoate) to form a ureido ring.</text>
</comment>
<organism evidence="3 4">
    <name type="scientific">Rheinheimera tilapiae</name>
    <dbReference type="NCBI Taxonomy" id="875043"/>
    <lineage>
        <taxon>Bacteria</taxon>
        <taxon>Pseudomonadati</taxon>
        <taxon>Pseudomonadota</taxon>
        <taxon>Gammaproteobacteria</taxon>
        <taxon>Chromatiales</taxon>
        <taxon>Chromatiaceae</taxon>
        <taxon>Rheinheimera</taxon>
    </lineage>
</organism>
<dbReference type="PANTHER" id="PTHR43210">
    <property type="entry name" value="DETHIOBIOTIN SYNTHETASE"/>
    <property type="match status" value="1"/>
</dbReference>
<name>A0ABV6BCP7_9GAMM</name>
<evidence type="ECO:0000313" key="4">
    <source>
        <dbReference type="Proteomes" id="UP001589813"/>
    </source>
</evidence>
<keyword evidence="2" id="KW-0067">ATP-binding</keyword>
<comment type="caution">
    <text evidence="2">Lacks conserved residue(s) required for the propagation of feature annotation.</text>
</comment>
<keyword evidence="2" id="KW-0547">Nucleotide-binding</keyword>
<dbReference type="HAMAP" id="MF_00336">
    <property type="entry name" value="BioD"/>
    <property type="match status" value="1"/>
</dbReference>